<feature type="compositionally biased region" description="Basic residues" evidence="2">
    <location>
        <begin position="65"/>
        <end position="74"/>
    </location>
</feature>
<protein>
    <recommendedName>
        <fullName evidence="3">Helicase ATP-binding domain-containing protein</fullName>
    </recommendedName>
</protein>
<feature type="domain" description="Helicase ATP-binding" evidence="3">
    <location>
        <begin position="187"/>
        <end position="249"/>
    </location>
</feature>
<keyword evidence="5" id="KW-1185">Reference proteome</keyword>
<name>A0A8J5QGG2_9ASCO</name>
<organism evidence="4 5">
    <name type="scientific">[Candida] subhashii</name>
    <dbReference type="NCBI Taxonomy" id="561895"/>
    <lineage>
        <taxon>Eukaryota</taxon>
        <taxon>Fungi</taxon>
        <taxon>Dikarya</taxon>
        <taxon>Ascomycota</taxon>
        <taxon>Saccharomycotina</taxon>
        <taxon>Pichiomycetes</taxon>
        <taxon>Debaryomycetaceae</taxon>
        <taxon>Spathaspora</taxon>
    </lineage>
</organism>
<evidence type="ECO:0000313" key="5">
    <source>
        <dbReference type="Proteomes" id="UP000694255"/>
    </source>
</evidence>
<evidence type="ECO:0000256" key="2">
    <source>
        <dbReference type="SAM" id="MobiDB-lite"/>
    </source>
</evidence>
<dbReference type="Proteomes" id="UP000694255">
    <property type="component" value="Unassembled WGS sequence"/>
</dbReference>
<comment type="caution">
    <text evidence="4">The sequence shown here is derived from an EMBL/GenBank/DDBJ whole genome shotgun (WGS) entry which is preliminary data.</text>
</comment>
<dbReference type="GeneID" id="73469186"/>
<reference evidence="4 5" key="1">
    <citation type="journal article" date="2021" name="DNA Res.">
        <title>Genome analysis of Candida subhashii reveals its hybrid nature and dual mitochondrial genome conformations.</title>
        <authorList>
            <person name="Mixao V."/>
            <person name="Hegedusova E."/>
            <person name="Saus E."/>
            <person name="Pryszcz L.P."/>
            <person name="Cillingova A."/>
            <person name="Nosek J."/>
            <person name="Gabaldon T."/>
        </authorList>
    </citation>
    <scope>NUCLEOTIDE SEQUENCE [LARGE SCALE GENOMIC DNA]</scope>
    <source>
        <strain evidence="4 5">CBS 10753</strain>
    </source>
</reference>
<dbReference type="GO" id="GO:0071013">
    <property type="term" value="C:catalytic step 2 spliceosome"/>
    <property type="evidence" value="ECO:0007669"/>
    <property type="project" value="TreeGrafter"/>
</dbReference>
<dbReference type="InterPro" id="IPR014001">
    <property type="entry name" value="Helicase_ATP-bd"/>
</dbReference>
<dbReference type="OrthoDB" id="10253254at2759"/>
<gene>
    <name evidence="4" type="ORF">J8A68_002385</name>
</gene>
<dbReference type="PANTHER" id="PTHR18934">
    <property type="entry name" value="ATP-DEPENDENT RNA HELICASE"/>
    <property type="match status" value="1"/>
</dbReference>
<dbReference type="EMBL" id="JAGSYN010000107">
    <property type="protein sequence ID" value="KAG7664131.1"/>
    <property type="molecule type" value="Genomic_DNA"/>
</dbReference>
<dbReference type="AlphaFoldDB" id="A0A8J5QGG2"/>
<dbReference type="RefSeq" id="XP_049264363.1">
    <property type="nucleotide sequence ID" value="XM_049406129.1"/>
</dbReference>
<evidence type="ECO:0000256" key="1">
    <source>
        <dbReference type="ARBA" id="ARBA00047984"/>
    </source>
</evidence>
<feature type="compositionally biased region" description="Low complexity" evidence="2">
    <location>
        <begin position="40"/>
        <end position="62"/>
    </location>
</feature>
<comment type="catalytic activity">
    <reaction evidence="1">
        <text>ATP + H2O = ADP + phosphate + H(+)</text>
        <dbReference type="Rhea" id="RHEA:13065"/>
        <dbReference type="ChEBI" id="CHEBI:15377"/>
        <dbReference type="ChEBI" id="CHEBI:15378"/>
        <dbReference type="ChEBI" id="CHEBI:30616"/>
        <dbReference type="ChEBI" id="CHEBI:43474"/>
        <dbReference type="ChEBI" id="CHEBI:456216"/>
        <dbReference type="EC" id="3.6.4.13"/>
    </reaction>
</comment>
<evidence type="ECO:0000259" key="3">
    <source>
        <dbReference type="PROSITE" id="PS51192"/>
    </source>
</evidence>
<proteinExistence type="predicted"/>
<dbReference type="PANTHER" id="PTHR18934:SF83">
    <property type="entry name" value="PRE-MRNA-SPLICING FACTOR ATP-DEPENDENT RNA HELICASE DHX16"/>
    <property type="match status" value="1"/>
</dbReference>
<accession>A0A8J5QGG2</accession>
<feature type="non-terminal residue" evidence="4">
    <location>
        <position position="249"/>
    </location>
</feature>
<dbReference type="GO" id="GO:0003723">
    <property type="term" value="F:RNA binding"/>
    <property type="evidence" value="ECO:0007669"/>
    <property type="project" value="TreeGrafter"/>
</dbReference>
<sequence length="249" mass="29238">MEQLQTGKGVRRRRLSHDFSDDENVHDEILKEIESEAKPQETSPTQPQNQQPQRIRSQQYQERQYHKKPKHHHRSNEYELPQESKSKRDLLHQKSSEPYKSINWETEQFNKANQLSLQTEDKILHEDADQAEYEFVFDESQFVNYEEDDDEVLPGDELAQSTIETKLNDIEKVRKSLPVFSYRQEFLDILEKNQVLIVVGETGSGKTTQLPQYLYEAGYCQDNKMVACTQPRRVAATSIANRVSYEMNV</sequence>
<dbReference type="GO" id="GO:0003724">
    <property type="term" value="F:RNA helicase activity"/>
    <property type="evidence" value="ECO:0007669"/>
    <property type="project" value="UniProtKB-EC"/>
</dbReference>
<feature type="region of interest" description="Disordered" evidence="2">
    <location>
        <begin position="1"/>
        <end position="93"/>
    </location>
</feature>
<evidence type="ECO:0000313" key="4">
    <source>
        <dbReference type="EMBL" id="KAG7664131.1"/>
    </source>
</evidence>
<feature type="compositionally biased region" description="Basic and acidic residues" evidence="2">
    <location>
        <begin position="82"/>
        <end position="93"/>
    </location>
</feature>
<feature type="compositionally biased region" description="Basic and acidic residues" evidence="2">
    <location>
        <begin position="26"/>
        <end position="39"/>
    </location>
</feature>
<dbReference type="PROSITE" id="PS51192">
    <property type="entry name" value="HELICASE_ATP_BIND_1"/>
    <property type="match status" value="1"/>
</dbReference>